<evidence type="ECO:0000313" key="2">
    <source>
        <dbReference type="EMBL" id="KAJ7715271.1"/>
    </source>
</evidence>
<comment type="caution">
    <text evidence="2">The sequence shown here is derived from an EMBL/GenBank/DDBJ whole genome shotgun (WGS) entry which is preliminary data.</text>
</comment>
<feature type="region of interest" description="Disordered" evidence="1">
    <location>
        <begin position="1"/>
        <end position="42"/>
    </location>
</feature>
<reference evidence="2" key="1">
    <citation type="submission" date="2023-03" db="EMBL/GenBank/DDBJ databases">
        <title>Massive genome expansion in bonnet fungi (Mycena s.s.) driven by repeated elements and novel gene families across ecological guilds.</title>
        <authorList>
            <consortium name="Lawrence Berkeley National Laboratory"/>
            <person name="Harder C.B."/>
            <person name="Miyauchi S."/>
            <person name="Viragh M."/>
            <person name="Kuo A."/>
            <person name="Thoen E."/>
            <person name="Andreopoulos B."/>
            <person name="Lu D."/>
            <person name="Skrede I."/>
            <person name="Drula E."/>
            <person name="Henrissat B."/>
            <person name="Morin E."/>
            <person name="Kohler A."/>
            <person name="Barry K."/>
            <person name="LaButti K."/>
            <person name="Morin E."/>
            <person name="Salamov A."/>
            <person name="Lipzen A."/>
            <person name="Mereny Z."/>
            <person name="Hegedus B."/>
            <person name="Baldrian P."/>
            <person name="Stursova M."/>
            <person name="Weitz H."/>
            <person name="Taylor A."/>
            <person name="Grigoriev I.V."/>
            <person name="Nagy L.G."/>
            <person name="Martin F."/>
            <person name="Kauserud H."/>
        </authorList>
    </citation>
    <scope>NUCLEOTIDE SEQUENCE</scope>
    <source>
        <strain evidence="2">CBHHK182m</strain>
    </source>
</reference>
<evidence type="ECO:0000313" key="3">
    <source>
        <dbReference type="Proteomes" id="UP001215598"/>
    </source>
</evidence>
<dbReference type="EMBL" id="JARKIB010000311">
    <property type="protein sequence ID" value="KAJ7715271.1"/>
    <property type="molecule type" value="Genomic_DNA"/>
</dbReference>
<feature type="compositionally biased region" description="Basic and acidic residues" evidence="1">
    <location>
        <begin position="31"/>
        <end position="42"/>
    </location>
</feature>
<feature type="non-terminal residue" evidence="2">
    <location>
        <position position="1"/>
    </location>
</feature>
<evidence type="ECO:0000256" key="1">
    <source>
        <dbReference type="SAM" id="MobiDB-lite"/>
    </source>
</evidence>
<organism evidence="2 3">
    <name type="scientific">Mycena metata</name>
    <dbReference type="NCBI Taxonomy" id="1033252"/>
    <lineage>
        <taxon>Eukaryota</taxon>
        <taxon>Fungi</taxon>
        <taxon>Dikarya</taxon>
        <taxon>Basidiomycota</taxon>
        <taxon>Agaricomycotina</taxon>
        <taxon>Agaricomycetes</taxon>
        <taxon>Agaricomycetidae</taxon>
        <taxon>Agaricales</taxon>
        <taxon>Marasmiineae</taxon>
        <taxon>Mycenaceae</taxon>
        <taxon>Mycena</taxon>
    </lineage>
</organism>
<name>A0AAD7HAB0_9AGAR</name>
<keyword evidence="3" id="KW-1185">Reference proteome</keyword>
<gene>
    <name evidence="2" type="ORF">B0H16DRAFT_1225549</name>
</gene>
<proteinExistence type="predicted"/>
<protein>
    <submittedName>
        <fullName evidence="2">Uncharacterized protein</fullName>
    </submittedName>
</protein>
<sequence>KVSTALPETTEPKAAQWKSQKEANEIPQGDPEDHRGRERVRQLQKSLRDKVFECKDAGAFWRVLRGWTDPRPKPIQVSLEVLTQEFQKRMNEPEESPASFNKEQLRVSAALFKEMPRINEDTSPKKSFSRKLTLADIEWGKRHIMKH</sequence>
<dbReference type="AlphaFoldDB" id="A0AAD7HAB0"/>
<accession>A0AAD7HAB0</accession>
<feature type="non-terminal residue" evidence="2">
    <location>
        <position position="147"/>
    </location>
</feature>
<dbReference type="Proteomes" id="UP001215598">
    <property type="component" value="Unassembled WGS sequence"/>
</dbReference>